<proteinExistence type="inferred from homology"/>
<keyword evidence="2" id="KW-0472">Membrane</keyword>
<keyword evidence="2" id="KW-0449">Lipoprotein</keyword>
<protein>
    <submittedName>
        <fullName evidence="3">Efflux transporter outer membrane subunit</fullName>
    </submittedName>
</protein>
<dbReference type="Gene3D" id="2.20.200.10">
    <property type="entry name" value="Outer membrane efflux proteins (OEP)"/>
    <property type="match status" value="1"/>
</dbReference>
<dbReference type="PANTHER" id="PTHR30203:SF33">
    <property type="entry name" value="BLR4455 PROTEIN"/>
    <property type="match status" value="1"/>
</dbReference>
<dbReference type="InterPro" id="IPR010131">
    <property type="entry name" value="MdtP/NodT-like"/>
</dbReference>
<reference evidence="3 4" key="1">
    <citation type="submission" date="2020-04" db="EMBL/GenBank/DDBJ databases">
        <title>Description of novel Gluconacetobacter.</title>
        <authorList>
            <person name="Sombolestani A."/>
        </authorList>
    </citation>
    <scope>NUCLEOTIDE SEQUENCE [LARGE SCALE GENOMIC DNA]</scope>
    <source>
        <strain evidence="3 4">LMG 21311</strain>
    </source>
</reference>
<gene>
    <name evidence="3" type="ORF">HLH34_08440</name>
</gene>
<dbReference type="GO" id="GO:0005886">
    <property type="term" value="C:plasma membrane"/>
    <property type="evidence" value="ECO:0007669"/>
    <property type="project" value="UniProtKB-SubCell"/>
</dbReference>
<comment type="caution">
    <text evidence="3">The sequence shown here is derived from an EMBL/GenBank/DDBJ whole genome shotgun (WGS) entry which is preliminary data.</text>
</comment>
<keyword evidence="2" id="KW-1134">Transmembrane beta strand</keyword>
<keyword evidence="2" id="KW-0564">Palmitate</keyword>
<dbReference type="Gene3D" id="1.20.1600.10">
    <property type="entry name" value="Outer membrane efflux proteins (OEP)"/>
    <property type="match status" value="1"/>
</dbReference>
<dbReference type="Pfam" id="PF02321">
    <property type="entry name" value="OEP"/>
    <property type="match status" value="2"/>
</dbReference>
<comment type="similarity">
    <text evidence="1 2">Belongs to the outer membrane factor (OMF) (TC 1.B.17) family.</text>
</comment>
<dbReference type="EMBL" id="JABEQF010000005">
    <property type="protein sequence ID" value="MBB2189997.1"/>
    <property type="molecule type" value="Genomic_DNA"/>
</dbReference>
<evidence type="ECO:0000313" key="3">
    <source>
        <dbReference type="EMBL" id="MBB2189997.1"/>
    </source>
</evidence>
<comment type="subcellular location">
    <subcellularLocation>
        <location evidence="2">Cell membrane</location>
        <topology evidence="2">Lipid-anchor</topology>
    </subcellularLocation>
</comment>
<dbReference type="GO" id="GO:0015562">
    <property type="term" value="F:efflux transmembrane transporter activity"/>
    <property type="evidence" value="ECO:0007669"/>
    <property type="project" value="InterPro"/>
</dbReference>
<evidence type="ECO:0000313" key="4">
    <source>
        <dbReference type="Proteomes" id="UP000555756"/>
    </source>
</evidence>
<dbReference type="Proteomes" id="UP000555756">
    <property type="component" value="Unassembled WGS sequence"/>
</dbReference>
<accession>A0A7W4JSE2</accession>
<dbReference type="AlphaFoldDB" id="A0A7W4JSE2"/>
<evidence type="ECO:0000256" key="1">
    <source>
        <dbReference type="ARBA" id="ARBA00007613"/>
    </source>
</evidence>
<dbReference type="NCBIfam" id="TIGR01845">
    <property type="entry name" value="outer_NodT"/>
    <property type="match status" value="1"/>
</dbReference>
<evidence type="ECO:0000256" key="2">
    <source>
        <dbReference type="RuleBase" id="RU362097"/>
    </source>
</evidence>
<dbReference type="PANTHER" id="PTHR30203">
    <property type="entry name" value="OUTER MEMBRANE CATION EFFLUX PROTEIN"/>
    <property type="match status" value="1"/>
</dbReference>
<keyword evidence="2" id="KW-0812">Transmembrane</keyword>
<dbReference type="SUPFAM" id="SSF56954">
    <property type="entry name" value="Outer membrane efflux proteins (OEP)"/>
    <property type="match status" value="1"/>
</dbReference>
<name>A0A7W4JSE2_9PROT</name>
<dbReference type="InterPro" id="IPR003423">
    <property type="entry name" value="OMP_efflux"/>
</dbReference>
<dbReference type="RefSeq" id="WP_183119133.1">
    <property type="nucleotide sequence ID" value="NZ_JABEQF010000005.1"/>
</dbReference>
<organism evidence="3 4">
    <name type="scientific">Gluconacetobacter azotocaptans</name>
    <dbReference type="NCBI Taxonomy" id="142834"/>
    <lineage>
        <taxon>Bacteria</taxon>
        <taxon>Pseudomonadati</taxon>
        <taxon>Pseudomonadota</taxon>
        <taxon>Alphaproteobacteria</taxon>
        <taxon>Acetobacterales</taxon>
        <taxon>Acetobacteraceae</taxon>
        <taxon>Gluconacetobacter</taxon>
    </lineage>
</organism>
<sequence>MTSSALSRVPARRPARRTGARRAGLRVCALALLSSLASCDMAPAYHPTHLLFPDDWKGDGIMRFAAPQDAALRGDWWTAFNDPVLNRLEEQANRANPDLQVAAETFTQARDMAAEARAGLYPQVAGQASMSNNKGSAHRLWRGAGSTGPIYMSSEQYGGTASWEPDFWSSIRNQVRMRRQLAQQRAAEYALMRLSLDAELASDYLALRGLDAQDTVYRDSIRTYELAVQITHLRQAGAIAAGLDVARAQNQLYATQAQDTDLQARRAVMEHAIAVLVNVSPSVFHIEPVAALNFPEIAIPAGVPSTLLERRPDVAGAEREMAQANRAIGVSRAAFYPHVTFSATTGFMDNGFSLADLSNSMYTYAAQAVMPLFQGGLRRAELQRTWSQYRQAEDNYRSTVLSAFQDVEDGLSLTGHLRVEQQQQEDAVKAALRTQNMTMTLYTGGLTNYLDVVVAQIAALTARISEVQVETRRLQANVTLIRALGGGWSRSQLPDSKSIMPFAPLQYDGLRTPKTVGGIAAGTIPEQSDLTGAALRGPGLTPPGK</sequence>
<keyword evidence="4" id="KW-1185">Reference proteome</keyword>